<protein>
    <submittedName>
        <fullName evidence="1">Uncharacterized protein</fullName>
    </submittedName>
</protein>
<proteinExistence type="predicted"/>
<name>A0A0F9D001_9ZZZZ</name>
<comment type="caution">
    <text evidence="1">The sequence shown here is derived from an EMBL/GenBank/DDBJ whole genome shotgun (WGS) entry which is preliminary data.</text>
</comment>
<gene>
    <name evidence="1" type="ORF">LCGC14_2339460</name>
</gene>
<evidence type="ECO:0000313" key="1">
    <source>
        <dbReference type="EMBL" id="KKL47046.1"/>
    </source>
</evidence>
<feature type="non-terminal residue" evidence="1">
    <location>
        <position position="75"/>
    </location>
</feature>
<dbReference type="EMBL" id="LAZR01033811">
    <property type="protein sequence ID" value="KKL47046.1"/>
    <property type="molecule type" value="Genomic_DNA"/>
</dbReference>
<dbReference type="AlphaFoldDB" id="A0A0F9D001"/>
<sequence>MGGAGIAFRDNNQINYLNPASYTAIDTMSFLFDFGLMGHYTYTETGSVTDDFYGMSMDHLAFAFPVTKWMAASVG</sequence>
<accession>A0A0F9D001</accession>
<reference evidence="1" key="1">
    <citation type="journal article" date="2015" name="Nature">
        <title>Complex archaea that bridge the gap between prokaryotes and eukaryotes.</title>
        <authorList>
            <person name="Spang A."/>
            <person name="Saw J.H."/>
            <person name="Jorgensen S.L."/>
            <person name="Zaremba-Niedzwiedzka K."/>
            <person name="Martijn J."/>
            <person name="Lind A.E."/>
            <person name="van Eijk R."/>
            <person name="Schleper C."/>
            <person name="Guy L."/>
            <person name="Ettema T.J."/>
        </authorList>
    </citation>
    <scope>NUCLEOTIDE SEQUENCE</scope>
</reference>
<organism evidence="1">
    <name type="scientific">marine sediment metagenome</name>
    <dbReference type="NCBI Taxonomy" id="412755"/>
    <lineage>
        <taxon>unclassified sequences</taxon>
        <taxon>metagenomes</taxon>
        <taxon>ecological metagenomes</taxon>
    </lineage>
</organism>
<dbReference type="Gene3D" id="2.40.160.60">
    <property type="entry name" value="Outer membrane protein transport protein (OMPP1/FadL/TodX)"/>
    <property type="match status" value="1"/>
</dbReference>